<feature type="transmembrane region" description="Helical" evidence="1">
    <location>
        <begin position="6"/>
        <end position="26"/>
    </location>
</feature>
<sequence>MDWLTSAAPIVAPIFGSLGVIVGAFFSYRQVKRRGDADENVAAVQAKAAAEAAEGQTYVEAMKTVTAGFSSLLDQQRGMLDQQRVLLDQERTMHAQTVQRVAMLEAGQLELTREVRELQEEQRKDRRWKAAALDYIRDLRGLVVKALGRSAPEPPEEIAADIASLDR</sequence>
<dbReference type="EMBL" id="CP029188">
    <property type="protein sequence ID" value="AWI32679.1"/>
    <property type="molecule type" value="Genomic_DNA"/>
</dbReference>
<evidence type="ECO:0000256" key="1">
    <source>
        <dbReference type="SAM" id="Phobius"/>
    </source>
</evidence>
<name>A0A2S1T1Y8_9ACTN</name>
<evidence type="ECO:0000313" key="3">
    <source>
        <dbReference type="Proteomes" id="UP000244900"/>
    </source>
</evidence>
<reference evidence="2 3" key="1">
    <citation type="submission" date="2018-05" db="EMBL/GenBank/DDBJ databases">
        <title>Complete genome sequence of sponge-derived Streptomyces sp. HNM0039.</title>
        <authorList>
            <person name="Huang X."/>
            <person name="Zhou S."/>
        </authorList>
    </citation>
    <scope>NUCLEOTIDE SEQUENCE [LARGE SCALE GENOMIC DNA]</scope>
    <source>
        <strain evidence="2 3">HNM0039</strain>
    </source>
</reference>
<dbReference type="OrthoDB" id="4212857at2"/>
<keyword evidence="3" id="KW-1185">Reference proteome</keyword>
<dbReference type="Proteomes" id="UP000244900">
    <property type="component" value="Chromosome"/>
</dbReference>
<organism evidence="2 3">
    <name type="scientific">Streptomyces tirandamycinicus</name>
    <dbReference type="NCBI Taxonomy" id="2174846"/>
    <lineage>
        <taxon>Bacteria</taxon>
        <taxon>Bacillati</taxon>
        <taxon>Actinomycetota</taxon>
        <taxon>Actinomycetes</taxon>
        <taxon>Kitasatosporales</taxon>
        <taxon>Streptomycetaceae</taxon>
        <taxon>Streptomyces</taxon>
    </lineage>
</organism>
<gene>
    <name evidence="2" type="ORF">DDW44_30655</name>
</gene>
<keyword evidence="1" id="KW-0472">Membrane</keyword>
<protein>
    <submittedName>
        <fullName evidence="2">Uncharacterized protein</fullName>
    </submittedName>
</protein>
<dbReference type="AlphaFoldDB" id="A0A2S1T1Y8"/>
<evidence type="ECO:0000313" key="2">
    <source>
        <dbReference type="EMBL" id="AWI32679.1"/>
    </source>
</evidence>
<proteinExistence type="predicted"/>
<keyword evidence="1" id="KW-1133">Transmembrane helix</keyword>
<dbReference type="KEGG" id="stir:DDW44_30655"/>
<dbReference type="RefSeq" id="WP_108908547.1">
    <property type="nucleotide sequence ID" value="NZ_CP029188.1"/>
</dbReference>
<accession>A0A2S1T1Y8</accession>
<keyword evidence="1" id="KW-0812">Transmembrane</keyword>